<name>A0A1G6NVC6_9BACT</name>
<reference evidence="2" key="1">
    <citation type="submission" date="2016-10" db="EMBL/GenBank/DDBJ databases">
        <authorList>
            <person name="Varghese N."/>
            <person name="Submissions S."/>
        </authorList>
    </citation>
    <scope>NUCLEOTIDE SEQUENCE [LARGE SCALE GENOMIC DNA]</scope>
    <source>
        <strain evidence="2">DSM 23095</strain>
    </source>
</reference>
<sequence length="188" mass="21877">MASHRLILLFLVFSILVSCENAPGISSPSDLEVLPYYDMKGLLEQEIEKLEGVKVTKTTRVNGEINKTEVNLTREQWKDEFDAFFRADINRSSYLNSYTTEVDRDILIHRLKPEEKSAIKEIQVRIVDDRPVWISFKTAKESPFYTSYTNGAVYFNNRNKTIDHYSIESTQKIWFLKANNMKIQGVIK</sequence>
<gene>
    <name evidence="1" type="ORF">SAMN04488104_100498</name>
</gene>
<organism evidence="1 2">
    <name type="scientific">Algoriphagus faecimaris</name>
    <dbReference type="NCBI Taxonomy" id="686796"/>
    <lineage>
        <taxon>Bacteria</taxon>
        <taxon>Pseudomonadati</taxon>
        <taxon>Bacteroidota</taxon>
        <taxon>Cytophagia</taxon>
        <taxon>Cytophagales</taxon>
        <taxon>Cyclobacteriaceae</taxon>
        <taxon>Algoriphagus</taxon>
    </lineage>
</organism>
<dbReference type="EMBL" id="FNAC01000004">
    <property type="protein sequence ID" value="SDC71749.1"/>
    <property type="molecule type" value="Genomic_DNA"/>
</dbReference>
<evidence type="ECO:0008006" key="3">
    <source>
        <dbReference type="Google" id="ProtNLM"/>
    </source>
</evidence>
<dbReference type="RefSeq" id="WP_087937879.1">
    <property type="nucleotide sequence ID" value="NZ_FNAC01000004.1"/>
</dbReference>
<proteinExistence type="predicted"/>
<evidence type="ECO:0000313" key="2">
    <source>
        <dbReference type="Proteomes" id="UP000199060"/>
    </source>
</evidence>
<evidence type="ECO:0000313" key="1">
    <source>
        <dbReference type="EMBL" id="SDC71749.1"/>
    </source>
</evidence>
<protein>
    <recommendedName>
        <fullName evidence="3">Lipoprotein</fullName>
    </recommendedName>
</protein>
<accession>A0A1G6NVC6</accession>
<dbReference type="Proteomes" id="UP000199060">
    <property type="component" value="Unassembled WGS sequence"/>
</dbReference>
<dbReference type="OrthoDB" id="794757at2"/>
<dbReference type="AlphaFoldDB" id="A0A1G6NVC6"/>
<dbReference type="STRING" id="686796.SAMN04488104_100498"/>
<dbReference type="PROSITE" id="PS51257">
    <property type="entry name" value="PROKAR_LIPOPROTEIN"/>
    <property type="match status" value="1"/>
</dbReference>
<keyword evidence="2" id="KW-1185">Reference proteome</keyword>